<keyword evidence="3" id="KW-0418">Kinase</keyword>
<dbReference type="InterPro" id="IPR000719">
    <property type="entry name" value="Prot_kinase_dom"/>
</dbReference>
<dbReference type="GO" id="GO:0005524">
    <property type="term" value="F:ATP binding"/>
    <property type="evidence" value="ECO:0007669"/>
    <property type="project" value="InterPro"/>
</dbReference>
<evidence type="ECO:0000313" key="4">
    <source>
        <dbReference type="Proteomes" id="UP000199181"/>
    </source>
</evidence>
<protein>
    <submittedName>
        <fullName evidence="3">Serine/threonine protein kinase</fullName>
    </submittedName>
</protein>
<dbReference type="SUPFAM" id="SSF56112">
    <property type="entry name" value="Protein kinase-like (PK-like)"/>
    <property type="match status" value="1"/>
</dbReference>
<evidence type="ECO:0000259" key="2">
    <source>
        <dbReference type="PROSITE" id="PS50011"/>
    </source>
</evidence>
<dbReference type="GO" id="GO:0004674">
    <property type="term" value="F:protein serine/threonine kinase activity"/>
    <property type="evidence" value="ECO:0007669"/>
    <property type="project" value="UniProtKB-KW"/>
</dbReference>
<evidence type="ECO:0000256" key="1">
    <source>
        <dbReference type="SAM" id="MobiDB-lite"/>
    </source>
</evidence>
<sequence length="525" mass="57542">MGPERLVGRIGPYPPELNPAALPPGTQVERWRVVGFRGRGAYGAVYRAERVGHEEAGPVALKLALHPRDPRFAREVALLSRLKHPNVPALHAQGVWALGDRLHPFLVMQWVEGTPLYDWSSARNPTSRQVMRLLAQVARAVAATHAAGGVHRDVKGDNILVRPEDGRAFLVDFGSSLTARAAPLTWHSFPPGTAAYRSPEAWQFALSHRSPDRYVSRPPDDIFALGMTAYRLVTDAYPPPVDPRLDKSGLWRGSGPEPPQARNPRLEGQLGAIIARMLSVRPQARGTAGELAEELEHLKEHAGAMADQRLFLWETEPPTWWTPEETRMADVLGHRRCRRPQERARAVEKQDAEAKAEAERREAQELSLANALTEHVPHPWTPLSRWLLGSAAVAACLTLALAVTQEGQRSWSQPESVRSTADDGGTAGLADSVFADPVQRAVVPQSLSGLKLDMPKRPFPGQLRPDSGGKCSSKGQVPINGGCWFQVANVEPPCEKAGYEWKGGCYYPIYDAPRAPTSGLPSREG</sequence>
<keyword evidence="4" id="KW-1185">Reference proteome</keyword>
<dbReference type="AlphaFoldDB" id="A0A1I0H020"/>
<dbReference type="PANTHER" id="PTHR44329">
    <property type="entry name" value="SERINE/THREONINE-PROTEIN KINASE TNNI3K-RELATED"/>
    <property type="match status" value="1"/>
</dbReference>
<gene>
    <name evidence="3" type="ORF">SAMN05443639_104255</name>
</gene>
<keyword evidence="3" id="KW-0808">Transferase</keyword>
<dbReference type="PROSITE" id="PS50011">
    <property type="entry name" value="PROTEIN_KINASE_DOM"/>
    <property type="match status" value="1"/>
</dbReference>
<feature type="region of interest" description="Disordered" evidence="1">
    <location>
        <begin position="408"/>
        <end position="431"/>
    </location>
</feature>
<dbReference type="Proteomes" id="UP000199181">
    <property type="component" value="Unassembled WGS sequence"/>
</dbReference>
<dbReference type="Pfam" id="PF00069">
    <property type="entry name" value="Pkinase"/>
    <property type="match status" value="1"/>
</dbReference>
<dbReference type="Gene3D" id="3.30.200.20">
    <property type="entry name" value="Phosphorylase Kinase, domain 1"/>
    <property type="match status" value="1"/>
</dbReference>
<dbReference type="InterPro" id="IPR011009">
    <property type="entry name" value="Kinase-like_dom_sf"/>
</dbReference>
<dbReference type="InterPro" id="IPR051681">
    <property type="entry name" value="Ser/Thr_Kinases-Pseudokinases"/>
</dbReference>
<reference evidence="4" key="1">
    <citation type="submission" date="2016-10" db="EMBL/GenBank/DDBJ databases">
        <authorList>
            <person name="Varghese N."/>
            <person name="Submissions S."/>
        </authorList>
    </citation>
    <scope>NUCLEOTIDE SEQUENCE [LARGE SCALE GENOMIC DNA]</scope>
    <source>
        <strain evidence="4">DSM 16858</strain>
    </source>
</reference>
<dbReference type="PANTHER" id="PTHR44329:SF260">
    <property type="entry name" value="PROTEIN KINASE DOMAIN-CONTAINING PROTEIN"/>
    <property type="match status" value="1"/>
</dbReference>
<name>A0A1I0H020_9BACT</name>
<organism evidence="3 4">
    <name type="scientific">Stigmatella erecta</name>
    <dbReference type="NCBI Taxonomy" id="83460"/>
    <lineage>
        <taxon>Bacteria</taxon>
        <taxon>Pseudomonadati</taxon>
        <taxon>Myxococcota</taxon>
        <taxon>Myxococcia</taxon>
        <taxon>Myxococcales</taxon>
        <taxon>Cystobacterineae</taxon>
        <taxon>Archangiaceae</taxon>
        <taxon>Stigmatella</taxon>
    </lineage>
</organism>
<accession>A0A1I0H020</accession>
<feature type="domain" description="Protein kinase" evidence="2">
    <location>
        <begin position="31"/>
        <end position="298"/>
    </location>
</feature>
<keyword evidence="3" id="KW-0723">Serine/threonine-protein kinase</keyword>
<proteinExistence type="predicted"/>
<dbReference type="CDD" id="cd14014">
    <property type="entry name" value="STKc_PknB_like"/>
    <property type="match status" value="1"/>
</dbReference>
<feature type="compositionally biased region" description="Polar residues" evidence="1">
    <location>
        <begin position="408"/>
        <end position="419"/>
    </location>
</feature>
<evidence type="ECO:0000313" key="3">
    <source>
        <dbReference type="EMBL" id="SET77039.1"/>
    </source>
</evidence>
<dbReference type="Gene3D" id="1.10.510.10">
    <property type="entry name" value="Transferase(Phosphotransferase) domain 1"/>
    <property type="match status" value="1"/>
</dbReference>
<dbReference type="SMART" id="SM00220">
    <property type="entry name" value="S_TKc"/>
    <property type="match status" value="1"/>
</dbReference>
<dbReference type="EMBL" id="FOIJ01000004">
    <property type="protein sequence ID" value="SET77039.1"/>
    <property type="molecule type" value="Genomic_DNA"/>
</dbReference>